<protein>
    <submittedName>
        <fullName evidence="2">RimJ/RimL family protein N-acetyltransferase</fullName>
    </submittedName>
</protein>
<accession>A0A370HSE4</accession>
<name>A0A370HSE4_9NOCA</name>
<dbReference type="Pfam" id="PF13302">
    <property type="entry name" value="Acetyltransf_3"/>
    <property type="match status" value="1"/>
</dbReference>
<dbReference type="EMBL" id="QQBC01000014">
    <property type="protein sequence ID" value="RDI61449.1"/>
    <property type="molecule type" value="Genomic_DNA"/>
</dbReference>
<dbReference type="SUPFAM" id="SSF55729">
    <property type="entry name" value="Acyl-CoA N-acyltransferases (Nat)"/>
    <property type="match status" value="1"/>
</dbReference>
<sequence>MEDCTLTDGVVWLSRPATDDIDTIVDCCREPSVGEWTTVPMPYERTHAEKFLTDTVAPGWTAGLPTWGVRESAESKLVGMIGLMRRDNDPSAAEIGFWLAARARGAGLMTRAVRLVCDFGFAPASLGLGRIEWRAFVGNRASAAVARRTGFHYEGLMRMGGYQRGVRRDSWIAARLADDPATPARGWPADV</sequence>
<keyword evidence="2" id="KW-0808">Transferase</keyword>
<dbReference type="InterPro" id="IPR016181">
    <property type="entry name" value="Acyl_CoA_acyltransferase"/>
</dbReference>
<dbReference type="AlphaFoldDB" id="A0A370HSE4"/>
<dbReference type="GO" id="GO:1990189">
    <property type="term" value="F:protein N-terminal-serine acetyltransferase activity"/>
    <property type="evidence" value="ECO:0007669"/>
    <property type="project" value="TreeGrafter"/>
</dbReference>
<dbReference type="GO" id="GO:0005737">
    <property type="term" value="C:cytoplasm"/>
    <property type="evidence" value="ECO:0007669"/>
    <property type="project" value="TreeGrafter"/>
</dbReference>
<dbReference type="Gene3D" id="3.40.630.30">
    <property type="match status" value="1"/>
</dbReference>
<keyword evidence="3" id="KW-1185">Reference proteome</keyword>
<evidence type="ECO:0000313" key="2">
    <source>
        <dbReference type="EMBL" id="RDI61449.1"/>
    </source>
</evidence>
<dbReference type="RefSeq" id="WP_068006909.1">
    <property type="nucleotide sequence ID" value="NZ_QQBC01000014.1"/>
</dbReference>
<evidence type="ECO:0000259" key="1">
    <source>
        <dbReference type="PROSITE" id="PS51186"/>
    </source>
</evidence>
<dbReference type="PROSITE" id="PS51186">
    <property type="entry name" value="GNAT"/>
    <property type="match status" value="1"/>
</dbReference>
<proteinExistence type="predicted"/>
<comment type="caution">
    <text evidence="2">The sequence shown here is derived from an EMBL/GenBank/DDBJ whole genome shotgun (WGS) entry which is preliminary data.</text>
</comment>
<dbReference type="STRING" id="1210086.GCA_001613105_07061"/>
<reference evidence="2 3" key="1">
    <citation type="submission" date="2018-07" db="EMBL/GenBank/DDBJ databases">
        <title>Genomic Encyclopedia of Type Strains, Phase IV (KMG-IV): sequencing the most valuable type-strain genomes for metagenomic binning, comparative biology and taxonomic classification.</title>
        <authorList>
            <person name="Goeker M."/>
        </authorList>
    </citation>
    <scope>NUCLEOTIDE SEQUENCE [LARGE SCALE GENOMIC DNA]</scope>
    <source>
        <strain evidence="2 3">DSM 44290</strain>
    </source>
</reference>
<feature type="domain" description="N-acetyltransferase" evidence="1">
    <location>
        <begin position="12"/>
        <end position="178"/>
    </location>
</feature>
<dbReference type="PANTHER" id="PTHR43441">
    <property type="entry name" value="RIBOSOMAL-PROTEIN-SERINE ACETYLTRANSFERASE"/>
    <property type="match status" value="1"/>
</dbReference>
<gene>
    <name evidence="2" type="ORF">DFR76_114175</name>
</gene>
<dbReference type="InterPro" id="IPR000182">
    <property type="entry name" value="GNAT_dom"/>
</dbReference>
<evidence type="ECO:0000313" key="3">
    <source>
        <dbReference type="Proteomes" id="UP000254869"/>
    </source>
</evidence>
<dbReference type="GO" id="GO:0008999">
    <property type="term" value="F:protein-N-terminal-alanine acetyltransferase activity"/>
    <property type="evidence" value="ECO:0007669"/>
    <property type="project" value="TreeGrafter"/>
</dbReference>
<dbReference type="InterPro" id="IPR051908">
    <property type="entry name" value="Ribosomal_N-acetyltransferase"/>
</dbReference>
<dbReference type="Proteomes" id="UP000254869">
    <property type="component" value="Unassembled WGS sequence"/>
</dbReference>
<dbReference type="PANTHER" id="PTHR43441:SF10">
    <property type="entry name" value="ACETYLTRANSFERASE"/>
    <property type="match status" value="1"/>
</dbReference>
<organism evidence="2 3">
    <name type="scientific">Nocardia pseudobrasiliensis</name>
    <dbReference type="NCBI Taxonomy" id="45979"/>
    <lineage>
        <taxon>Bacteria</taxon>
        <taxon>Bacillati</taxon>
        <taxon>Actinomycetota</taxon>
        <taxon>Actinomycetes</taxon>
        <taxon>Mycobacteriales</taxon>
        <taxon>Nocardiaceae</taxon>
        <taxon>Nocardia</taxon>
    </lineage>
</organism>